<sequence length="97" mass="10331">MTKTLFGLLLVAFHVAAAPPPTADNCYYCNKATEWATKILGPADQGQIIGMNPDFYLTVADLTCDPFNSPSNCIETAKFIANATWSLGGPSSIDTAE</sequence>
<dbReference type="WBParaSite" id="PSAMB.scaffold48size94686.g1015.t1">
    <property type="protein sequence ID" value="PSAMB.scaffold48size94686.g1015.t1"/>
    <property type="gene ID" value="PSAMB.scaffold48size94686.g1015"/>
</dbReference>
<feature type="signal peptide" evidence="1">
    <location>
        <begin position="1"/>
        <end position="17"/>
    </location>
</feature>
<protein>
    <submittedName>
        <fullName evidence="3">Uncharacterized protein</fullName>
    </submittedName>
</protein>
<organism evidence="2 3">
    <name type="scientific">Plectus sambesii</name>
    <dbReference type="NCBI Taxonomy" id="2011161"/>
    <lineage>
        <taxon>Eukaryota</taxon>
        <taxon>Metazoa</taxon>
        <taxon>Ecdysozoa</taxon>
        <taxon>Nematoda</taxon>
        <taxon>Chromadorea</taxon>
        <taxon>Plectida</taxon>
        <taxon>Plectina</taxon>
        <taxon>Plectoidea</taxon>
        <taxon>Plectidae</taxon>
        <taxon>Plectus</taxon>
    </lineage>
</organism>
<keyword evidence="1" id="KW-0732">Signal</keyword>
<evidence type="ECO:0000256" key="1">
    <source>
        <dbReference type="SAM" id="SignalP"/>
    </source>
</evidence>
<name>A0A914WQD9_9BILA</name>
<feature type="chain" id="PRO_5037363858" evidence="1">
    <location>
        <begin position="18"/>
        <end position="97"/>
    </location>
</feature>
<dbReference type="Proteomes" id="UP000887566">
    <property type="component" value="Unplaced"/>
</dbReference>
<evidence type="ECO:0000313" key="3">
    <source>
        <dbReference type="WBParaSite" id="PSAMB.scaffold48size94686.g1015.t1"/>
    </source>
</evidence>
<reference evidence="3" key="1">
    <citation type="submission" date="2022-11" db="UniProtKB">
        <authorList>
            <consortium name="WormBaseParasite"/>
        </authorList>
    </citation>
    <scope>IDENTIFICATION</scope>
</reference>
<accession>A0A914WQD9</accession>
<keyword evidence="2" id="KW-1185">Reference proteome</keyword>
<proteinExistence type="predicted"/>
<evidence type="ECO:0000313" key="2">
    <source>
        <dbReference type="Proteomes" id="UP000887566"/>
    </source>
</evidence>
<dbReference type="AlphaFoldDB" id="A0A914WQD9"/>